<dbReference type="Proteomes" id="UP001152646">
    <property type="component" value="Unassembled WGS sequence"/>
</dbReference>
<feature type="transmembrane region" description="Helical" evidence="6">
    <location>
        <begin position="92"/>
        <end position="114"/>
    </location>
</feature>
<feature type="transmembrane region" description="Helical" evidence="6">
    <location>
        <begin position="67"/>
        <end position="86"/>
    </location>
</feature>
<evidence type="ECO:0008006" key="9">
    <source>
        <dbReference type="Google" id="ProtNLM"/>
    </source>
</evidence>
<evidence type="ECO:0000256" key="6">
    <source>
        <dbReference type="SAM" id="Phobius"/>
    </source>
</evidence>
<dbReference type="Pfam" id="PF01184">
    <property type="entry name" value="Gpr1_Fun34_YaaH"/>
    <property type="match status" value="1"/>
</dbReference>
<keyword evidence="4 6" id="KW-1133">Transmembrane helix</keyword>
<feature type="transmembrane region" description="Helical" evidence="6">
    <location>
        <begin position="194"/>
        <end position="215"/>
    </location>
</feature>
<name>A0A9W4JJQ6_9EURO</name>
<feature type="transmembrane region" description="Helical" evidence="6">
    <location>
        <begin position="126"/>
        <end position="146"/>
    </location>
</feature>
<evidence type="ECO:0000256" key="4">
    <source>
        <dbReference type="ARBA" id="ARBA00022989"/>
    </source>
</evidence>
<organism evidence="7 8">
    <name type="scientific">Penicillium salamii</name>
    <dbReference type="NCBI Taxonomy" id="1612424"/>
    <lineage>
        <taxon>Eukaryota</taxon>
        <taxon>Fungi</taxon>
        <taxon>Dikarya</taxon>
        <taxon>Ascomycota</taxon>
        <taxon>Pezizomycotina</taxon>
        <taxon>Eurotiomycetes</taxon>
        <taxon>Eurotiomycetidae</taxon>
        <taxon>Eurotiales</taxon>
        <taxon>Aspergillaceae</taxon>
        <taxon>Penicillium</taxon>
    </lineage>
</organism>
<evidence type="ECO:0000256" key="1">
    <source>
        <dbReference type="ARBA" id="ARBA00004141"/>
    </source>
</evidence>
<dbReference type="OrthoDB" id="3648309at2759"/>
<keyword evidence="5 6" id="KW-0472">Membrane</keyword>
<dbReference type="GO" id="GO:0015123">
    <property type="term" value="F:acetate transmembrane transporter activity"/>
    <property type="evidence" value="ECO:0007669"/>
    <property type="project" value="TreeGrafter"/>
</dbReference>
<dbReference type="EMBL" id="CAJVPA010000207">
    <property type="protein sequence ID" value="CAG8403705.1"/>
    <property type="molecule type" value="Genomic_DNA"/>
</dbReference>
<dbReference type="PANTHER" id="PTHR31123">
    <property type="entry name" value="ACCUMULATION OF DYADS PROTEIN 2-RELATED"/>
    <property type="match status" value="1"/>
</dbReference>
<sequence>MAANQMDVDDNLVNTKTQHFENGGMPGLTQIPTSVTLSAEQFERLYLNPMMHRQSALTKNLGNPTPLGLGAFVLTTTPLSCCLMAWRGAGGGGAAFTGVLILFGGLLLVLSSILEFVIGNTFSSVVFGHLGAFCLAFGASMTPSFNSAAPYSPSTTDTLAGLHSPGFVNTFAFFFLFMALLMLIYALCATRTNAVYVAIFTSLILVFSLLAAAYWRLGLEDAVNGNRLTVGGGAALFFASMLGFYLLTAQLLDSVGFPVCLPVGDLSRFWGQAKNTRSQDVESANYGNGV</sequence>
<dbReference type="InterPro" id="IPR051633">
    <property type="entry name" value="AceTr"/>
</dbReference>
<accession>A0A9W4JJQ6</accession>
<proteinExistence type="inferred from homology"/>
<gene>
    <name evidence="7" type="ORF">PSALAMII_LOCUS8405</name>
</gene>
<comment type="similarity">
    <text evidence="2">Belongs to the acetate uptake transporter (AceTr) (TC 2.A.96) family.</text>
</comment>
<evidence type="ECO:0000256" key="2">
    <source>
        <dbReference type="ARBA" id="ARBA00005587"/>
    </source>
</evidence>
<dbReference type="PANTHER" id="PTHR31123:SF4">
    <property type="entry name" value="PROTEIN ALCS"/>
    <property type="match status" value="1"/>
</dbReference>
<feature type="transmembrane region" description="Helical" evidence="6">
    <location>
        <begin position="227"/>
        <end position="247"/>
    </location>
</feature>
<evidence type="ECO:0000313" key="7">
    <source>
        <dbReference type="EMBL" id="CAG8403705.1"/>
    </source>
</evidence>
<protein>
    <recommendedName>
        <fullName evidence="9">Protein alcS</fullName>
    </recommendedName>
</protein>
<keyword evidence="3 6" id="KW-0812">Transmembrane</keyword>
<dbReference type="GO" id="GO:0005886">
    <property type="term" value="C:plasma membrane"/>
    <property type="evidence" value="ECO:0007669"/>
    <property type="project" value="TreeGrafter"/>
</dbReference>
<reference evidence="7" key="1">
    <citation type="submission" date="2021-07" db="EMBL/GenBank/DDBJ databases">
        <authorList>
            <person name="Branca A.L. A."/>
        </authorList>
    </citation>
    <scope>NUCLEOTIDE SEQUENCE</scope>
</reference>
<dbReference type="AlphaFoldDB" id="A0A9W4JJQ6"/>
<dbReference type="InterPro" id="IPR000791">
    <property type="entry name" value="Gpr1/Fun34/SatP-like"/>
</dbReference>
<evidence type="ECO:0000256" key="3">
    <source>
        <dbReference type="ARBA" id="ARBA00022692"/>
    </source>
</evidence>
<feature type="transmembrane region" description="Helical" evidence="6">
    <location>
        <begin position="166"/>
        <end position="187"/>
    </location>
</feature>
<evidence type="ECO:0000313" key="8">
    <source>
        <dbReference type="Proteomes" id="UP001152646"/>
    </source>
</evidence>
<evidence type="ECO:0000256" key="5">
    <source>
        <dbReference type="ARBA" id="ARBA00023136"/>
    </source>
</evidence>
<comment type="caution">
    <text evidence="7">The sequence shown here is derived from an EMBL/GenBank/DDBJ whole genome shotgun (WGS) entry which is preliminary data.</text>
</comment>
<comment type="subcellular location">
    <subcellularLocation>
        <location evidence="1">Membrane</location>
        <topology evidence="1">Multi-pass membrane protein</topology>
    </subcellularLocation>
</comment>